<evidence type="ECO:0000259" key="1">
    <source>
        <dbReference type="PROSITE" id="PS50164"/>
    </source>
</evidence>
<dbReference type="Pfam" id="PF01541">
    <property type="entry name" value="GIY-YIG"/>
    <property type="match status" value="1"/>
</dbReference>
<reference evidence="3" key="1">
    <citation type="journal article" date="2016" name="Nature">
        <title>Genome evolution in the allotetraploid frog Xenopus laevis.</title>
        <authorList>
            <person name="Session A.M."/>
            <person name="Uno Y."/>
            <person name="Kwon T."/>
            <person name="Chapman J.A."/>
            <person name="Toyoda A."/>
            <person name="Takahashi S."/>
            <person name="Fukui A."/>
            <person name="Hikosaka A."/>
            <person name="Suzuki A."/>
            <person name="Kondo M."/>
            <person name="van Heeringen S.J."/>
            <person name="Quigley I."/>
            <person name="Heinz S."/>
            <person name="Ogino H."/>
            <person name="Ochi H."/>
            <person name="Hellsten U."/>
            <person name="Lyons J.B."/>
            <person name="Simakov O."/>
            <person name="Putnam N."/>
            <person name="Stites J."/>
            <person name="Kuroki Y."/>
            <person name="Tanaka T."/>
            <person name="Michiue T."/>
            <person name="Watanabe M."/>
            <person name="Bogdanovic O."/>
            <person name="Lister R."/>
            <person name="Georgiou G."/>
            <person name="Paranjpe S.S."/>
            <person name="van Kruijsbergen I."/>
            <person name="Shu S."/>
            <person name="Carlson J."/>
            <person name="Kinoshita T."/>
            <person name="Ohta Y."/>
            <person name="Mawaribuchi S."/>
            <person name="Jenkins J."/>
            <person name="Grimwood J."/>
            <person name="Schmutz J."/>
            <person name="Mitros T."/>
            <person name="Mozaffari S.V."/>
            <person name="Suzuki Y."/>
            <person name="Haramoto Y."/>
            <person name="Yamamoto T.S."/>
            <person name="Takagi C."/>
            <person name="Heald R."/>
            <person name="Miller K."/>
            <person name="Haudenschild C."/>
            <person name="Kitzman J."/>
            <person name="Nakayama T."/>
            <person name="Izutsu Y."/>
            <person name="Robert J."/>
            <person name="Fortriede J."/>
            <person name="Burns K."/>
            <person name="Lotay V."/>
            <person name="Karimi K."/>
            <person name="Yasuoka Y."/>
            <person name="Dichmann D.S."/>
            <person name="Flajnik M.F."/>
            <person name="Houston D.W."/>
            <person name="Shendure J."/>
            <person name="DuPasquier L."/>
            <person name="Vize P.D."/>
            <person name="Zorn A.M."/>
            <person name="Ito M."/>
            <person name="Marcotte E.M."/>
            <person name="Wallingford J.B."/>
            <person name="Ito Y."/>
            <person name="Asashima M."/>
            <person name="Ueno N."/>
            <person name="Matsuda Y."/>
            <person name="Veenstra G.J."/>
            <person name="Fujiyama A."/>
            <person name="Harland R.M."/>
            <person name="Taira M."/>
            <person name="Rokhsar D.S."/>
        </authorList>
    </citation>
    <scope>NUCLEOTIDE SEQUENCE [LARGE SCALE GENOMIC DNA]</scope>
    <source>
        <strain evidence="3">J</strain>
    </source>
</reference>
<dbReference type="Proteomes" id="UP000694892">
    <property type="component" value="Chromosome 8L"/>
</dbReference>
<dbReference type="Gene3D" id="3.40.1440.10">
    <property type="entry name" value="GIY-YIG endonuclease"/>
    <property type="match status" value="1"/>
</dbReference>
<name>A0A974C960_XENLA</name>
<dbReference type="Pfam" id="PF26215">
    <property type="entry name" value="HTH_animal"/>
    <property type="match status" value="1"/>
</dbReference>
<dbReference type="PANTHER" id="PTHR21301:SF13">
    <property type="match status" value="1"/>
</dbReference>
<dbReference type="PROSITE" id="PS50164">
    <property type="entry name" value="GIY_YIG"/>
    <property type="match status" value="1"/>
</dbReference>
<dbReference type="InterPro" id="IPR000305">
    <property type="entry name" value="GIY-YIG_endonuc"/>
</dbReference>
<evidence type="ECO:0000313" key="3">
    <source>
        <dbReference type="Proteomes" id="UP000694892"/>
    </source>
</evidence>
<gene>
    <name evidence="2" type="ORF">XELAEV_18039580mg</name>
</gene>
<sequence>MVFRKETATNNLLHAKSQHPSRLIRGIPTGQYLKFKRLCSTQTDFKKEADKLYQRFKQRGYSHNSLKKAYKRALTADRSHLLSENNKIGNYSSEHKEISQILSKHWHILEQDKDLSEVIGNNPTITFRRSKNLRDQLVRSHLSNDAKPTWLENKTKGCYKCGSCLACPFIEKASTCLGRMDIPIYTLKHFMNCKTSGVIYLMNCKCGKRYVGKTKREFRRRILEHVGDVKHRRNTTVARHINEIHNGNIEMLKFTAMDHINPTMRVGDIDKKLLQREAQWIYWLNTKVPNGLNDGFTFSPFLSFTSIY</sequence>
<dbReference type="InterPro" id="IPR058912">
    <property type="entry name" value="HTH_animal"/>
</dbReference>
<evidence type="ECO:0000313" key="2">
    <source>
        <dbReference type="EMBL" id="OCT68280.1"/>
    </source>
</evidence>
<dbReference type="SUPFAM" id="SSF82771">
    <property type="entry name" value="GIY-YIG endonuclease"/>
    <property type="match status" value="1"/>
</dbReference>
<dbReference type="PANTHER" id="PTHR21301">
    <property type="entry name" value="REVERSE TRANSCRIPTASE"/>
    <property type="match status" value="1"/>
</dbReference>
<dbReference type="EMBL" id="CM004480">
    <property type="protein sequence ID" value="OCT68280.1"/>
    <property type="molecule type" value="Genomic_DNA"/>
</dbReference>
<dbReference type="AlphaFoldDB" id="A0A974C960"/>
<proteinExistence type="predicted"/>
<organism evidence="2 3">
    <name type="scientific">Xenopus laevis</name>
    <name type="common">African clawed frog</name>
    <dbReference type="NCBI Taxonomy" id="8355"/>
    <lineage>
        <taxon>Eukaryota</taxon>
        <taxon>Metazoa</taxon>
        <taxon>Chordata</taxon>
        <taxon>Craniata</taxon>
        <taxon>Vertebrata</taxon>
        <taxon>Euteleostomi</taxon>
        <taxon>Amphibia</taxon>
        <taxon>Batrachia</taxon>
        <taxon>Anura</taxon>
        <taxon>Pipoidea</taxon>
        <taxon>Pipidae</taxon>
        <taxon>Xenopodinae</taxon>
        <taxon>Xenopus</taxon>
        <taxon>Xenopus</taxon>
    </lineage>
</organism>
<feature type="domain" description="GIY-YIG" evidence="1">
    <location>
        <begin position="195"/>
        <end position="290"/>
    </location>
</feature>
<accession>A0A974C960</accession>
<dbReference type="InterPro" id="IPR035901">
    <property type="entry name" value="GIY-YIG_endonuc_sf"/>
</dbReference>
<protein>
    <recommendedName>
        <fullName evidence="1">GIY-YIG domain-containing protein</fullName>
    </recommendedName>
</protein>
<dbReference type="CDD" id="cd10442">
    <property type="entry name" value="GIY-YIG_PLEs"/>
    <property type="match status" value="1"/>
</dbReference>